<sequence length="387" mass="42884">MSASGLSGGRPEALIALLNALMDRIEAKPFAERSRDISFPLTAKGWPEFFAIAHPGERTFVWRALEAFAAQPGFTLRLDQRRSRRDLDVWERAPTLVVTAQAEALLRNETRREPSAVAGWTAEWREAVPAYFDNAALCERLQLYPITILPRSPKEVLERLTGIPALIGSDLMLHEVASRQFWGLSKVLNGHQESIALLLGMESCPFPNKPVQLLVAARTNNPDAPILFVENAATFESMAAGRLDMAQGFILVFASGYKASARRLRQAGGSSVYLAPGVFEDEPALRRSFLRWLQSDDVVRPVYFWGDLDFAGMGILRELRVTFPNARAWEPGYDPLLSRLLAGESHGPEEAKKSGQADPGVTGCGYADETLLPSLRRFGRFVDQESL</sequence>
<accession>A0AAP8D2F0</accession>
<evidence type="ECO:0000259" key="1">
    <source>
        <dbReference type="Pfam" id="PF09983"/>
    </source>
</evidence>
<evidence type="ECO:0000313" key="3">
    <source>
        <dbReference type="Proteomes" id="UP000216164"/>
    </source>
</evidence>
<comment type="caution">
    <text evidence="2">The sequence shown here is derived from an EMBL/GenBank/DDBJ whole genome shotgun (WGS) entry which is preliminary data.</text>
</comment>
<organism evidence="2 3">
    <name type="scientific">Ralstonia solanacearum K60</name>
    <dbReference type="NCBI Taxonomy" id="1091042"/>
    <lineage>
        <taxon>Bacteria</taxon>
        <taxon>Pseudomonadati</taxon>
        <taxon>Pseudomonadota</taxon>
        <taxon>Betaproteobacteria</taxon>
        <taxon>Burkholderiales</taxon>
        <taxon>Burkholderiaceae</taxon>
        <taxon>Ralstonia</taxon>
        <taxon>Ralstonia solanacearum species complex</taxon>
    </lineage>
</organism>
<dbReference type="InterPro" id="IPR024534">
    <property type="entry name" value="JetD_C"/>
</dbReference>
<feature type="domain" description="Wadjet protein JetD C-terminal" evidence="1">
    <location>
        <begin position="218"/>
        <end position="327"/>
    </location>
</feature>
<dbReference type="EMBL" id="NCTK01000002">
    <property type="protein sequence ID" value="OYQ10032.1"/>
    <property type="molecule type" value="Genomic_DNA"/>
</dbReference>
<proteinExistence type="predicted"/>
<gene>
    <name evidence="2" type="ORF">B7R77_24955</name>
</gene>
<reference evidence="2 3" key="1">
    <citation type="submission" date="2017-04" db="EMBL/GenBank/DDBJ databases">
        <title>Genome Announcement: Closed genomes of Ralstonia solanacearum strains K60, UW551, and UW700.</title>
        <authorList>
            <person name="Hayes M."/>
            <person name="Macintyre A.M."/>
            <person name="Allen C."/>
        </authorList>
    </citation>
    <scope>NUCLEOTIDE SEQUENCE [LARGE SCALE GENOMIC DNA]</scope>
    <source>
        <strain evidence="2 3">UW25</strain>
    </source>
</reference>
<name>A0AAP8D2F0_RALSL</name>
<dbReference type="Pfam" id="PF09983">
    <property type="entry name" value="JetD_C"/>
    <property type="match status" value="1"/>
</dbReference>
<protein>
    <recommendedName>
        <fullName evidence="1">Wadjet protein JetD C-terminal domain-containing protein</fullName>
    </recommendedName>
</protein>
<evidence type="ECO:0000313" key="2">
    <source>
        <dbReference type="EMBL" id="OYQ10032.1"/>
    </source>
</evidence>
<dbReference type="AlphaFoldDB" id="A0AAP8D2F0"/>
<dbReference type="Proteomes" id="UP000216164">
    <property type="component" value="Unassembled WGS sequence"/>
</dbReference>